<name>A0A098QTA5_9SPIO</name>
<sequence>MKKYVLLVIIISGWMIPAYPEIVRGRIACSDTDLLYSVILADRRELGPYRPQDAAFEISLPRGTTSGTLIFHGFEEGIQSFYADIQRPFTPQDYFQASYSFRVPSGAEAVDLGTLRMGILQFRIQQSEETAAQTTTLQPGTPIQLALLKDGYPTSVSRIIPLEQEFTIRYLVWPGAAYSLAFLDPEASQASRQIIQSQSIRVTQDCTVRTVYWIY</sequence>
<accession>A0A098QTA5</accession>
<organism evidence="1 2">
    <name type="scientific">Spirochaeta lutea</name>
    <dbReference type="NCBI Taxonomy" id="1480694"/>
    <lineage>
        <taxon>Bacteria</taxon>
        <taxon>Pseudomonadati</taxon>
        <taxon>Spirochaetota</taxon>
        <taxon>Spirochaetia</taxon>
        <taxon>Spirochaetales</taxon>
        <taxon>Spirochaetaceae</taxon>
        <taxon>Spirochaeta</taxon>
    </lineage>
</organism>
<dbReference type="EMBL" id="JNUP01000069">
    <property type="protein sequence ID" value="KGE71105.1"/>
    <property type="molecule type" value="Genomic_DNA"/>
</dbReference>
<protein>
    <submittedName>
        <fullName evidence="1">Uncharacterized protein</fullName>
    </submittedName>
</protein>
<proteinExistence type="predicted"/>
<dbReference type="AlphaFoldDB" id="A0A098QTA5"/>
<evidence type="ECO:0000313" key="1">
    <source>
        <dbReference type="EMBL" id="KGE71105.1"/>
    </source>
</evidence>
<keyword evidence="2" id="KW-1185">Reference proteome</keyword>
<comment type="caution">
    <text evidence="1">The sequence shown here is derived from an EMBL/GenBank/DDBJ whole genome shotgun (WGS) entry which is preliminary data.</text>
</comment>
<dbReference type="RefSeq" id="WP_037549187.1">
    <property type="nucleotide sequence ID" value="NZ_JNUP01000069.1"/>
</dbReference>
<evidence type="ECO:0000313" key="2">
    <source>
        <dbReference type="Proteomes" id="UP000029692"/>
    </source>
</evidence>
<reference evidence="1 2" key="1">
    <citation type="submission" date="2014-05" db="EMBL/GenBank/DDBJ databases">
        <title>De novo Genome Sequence of Spirocheata sp.</title>
        <authorList>
            <person name="Shivani Y."/>
            <person name="Subhash Y."/>
            <person name="Tushar L."/>
            <person name="Sasikala C."/>
            <person name="Ramana C.V."/>
        </authorList>
    </citation>
    <scope>NUCLEOTIDE SEQUENCE [LARGE SCALE GENOMIC DNA]</scope>
    <source>
        <strain evidence="1 2">JC230</strain>
    </source>
</reference>
<dbReference type="Proteomes" id="UP000029692">
    <property type="component" value="Unassembled WGS sequence"/>
</dbReference>
<gene>
    <name evidence="1" type="ORF">DC28_12705</name>
</gene>